<sequence length="495" mass="57416">MKRGPRHFKKTVECNSSSAQVALGIPEIVANILHQYPRYGLRGQNNLVTVSKVWHEAIKQCHLQDEPTFEKLIADCLKCPESVIQILRDDTFLPYLSEEQILKLISCHSEFAIYLLKNDFIPINQENLLILTKHHPQVAMHLFTNPKWRQTLQQMNIYLFGCQHLEIAQYILDNHLGSDLLHRREGLKTLAESSPIIARRIFNDPATYRDLTEHNLNGPKFLFKYIELLIERSNAERSKANQPSVLLQINTPEDFINHFEDLSELELSRLEVKVLGEYHSEIAMKVMQSERLFKKYCETRPYNTWVINHEAVAMCFIKTEAFREFFDYYLMSRLCENHPAALEFLFNQEDLRINMYANVFLNSDSPNLPLDKIAMPCLKDPNFRRISHDSLLVSLGTHNPEAAKFILTTKELYTKLSENSVRLICNKYPHITQQILNTQSLRELVKPAHLAILEAVIIEPFAVEISKQAKGWDLQSNKPSKEMDVDAVAKFTLKK</sequence>
<dbReference type="RefSeq" id="WP_075066402.1">
    <property type="nucleotide sequence ID" value="NZ_LKAJ02000001.1"/>
</dbReference>
<gene>
    <name evidence="2" type="ORF">HT99x_006655</name>
    <name evidence="1" type="ORF">HT99x_01783</name>
</gene>
<protein>
    <submittedName>
        <fullName evidence="1">Uncharacterized protein</fullName>
    </submittedName>
</protein>
<proteinExistence type="predicted"/>
<evidence type="ECO:0000313" key="2">
    <source>
        <dbReference type="EMBL" id="MCS5711106.1"/>
    </source>
</evidence>
<reference evidence="2" key="3">
    <citation type="submission" date="2021-06" db="EMBL/GenBank/DDBJ databases">
        <title>Genomic Description and Analysis of Intracellular Bacteria, Candidatus Berkiella cookevillensis and Candidatus Berkiella aquae.</title>
        <authorList>
            <person name="Kidane D.T."/>
            <person name="Mehari Y.T."/>
            <person name="Rice F.C."/>
            <person name="Arivett B.A."/>
            <person name="Farone A.L."/>
            <person name="Berk S.G."/>
            <person name="Farone M.B."/>
        </authorList>
    </citation>
    <scope>NUCLEOTIDE SEQUENCE</scope>
    <source>
        <strain evidence="2">HT99</strain>
    </source>
</reference>
<name>A0A0Q9YKH4_9GAMM</name>
<keyword evidence="3" id="KW-1185">Reference proteome</keyword>
<reference evidence="2" key="2">
    <citation type="journal article" date="2016" name="Genome Announc.">
        <title>Draft Genome Sequences of Two Novel Amoeba-Resistant Intranuclear Bacteria, 'Candidatus Berkiella cookevillensis' and 'Candidatus Berkiella aquae'.</title>
        <authorList>
            <person name="Mehari Y.T."/>
            <person name="Arivett B.A."/>
            <person name="Farone A.L."/>
            <person name="Gunderson J.H."/>
            <person name="Farone M.B."/>
        </authorList>
    </citation>
    <scope>NUCLEOTIDE SEQUENCE</scope>
    <source>
        <strain evidence="2">HT99</strain>
    </source>
</reference>
<accession>A0A0Q9YKH4</accession>
<dbReference type="AlphaFoldDB" id="A0A0Q9YKH4"/>
<dbReference type="EMBL" id="LKAJ01000006">
    <property type="protein sequence ID" value="KRG21227.1"/>
    <property type="molecule type" value="Genomic_DNA"/>
</dbReference>
<organism evidence="1">
    <name type="scientific">Candidatus Berkiella aquae</name>
    <dbReference type="NCBI Taxonomy" id="295108"/>
    <lineage>
        <taxon>Bacteria</taxon>
        <taxon>Pseudomonadati</taxon>
        <taxon>Pseudomonadota</taxon>
        <taxon>Gammaproteobacteria</taxon>
        <taxon>Candidatus Berkiellales</taxon>
        <taxon>Candidatus Berkiellaceae</taxon>
        <taxon>Candidatus Berkiella</taxon>
    </lineage>
</organism>
<dbReference type="Proteomes" id="UP000051497">
    <property type="component" value="Unassembled WGS sequence"/>
</dbReference>
<comment type="caution">
    <text evidence="1">The sequence shown here is derived from an EMBL/GenBank/DDBJ whole genome shotgun (WGS) entry which is preliminary data.</text>
</comment>
<reference evidence="1" key="1">
    <citation type="submission" date="2015-09" db="EMBL/GenBank/DDBJ databases">
        <title>Draft Genome Sequences of Two Novel Amoeba-resistant Intranuclear Bacteria, Candidatus Berkiella cookevillensis and Candidatus Berkiella aquae.</title>
        <authorList>
            <person name="Mehari Y.T."/>
            <person name="Arivett B.A."/>
            <person name="Farone A.L."/>
            <person name="Gunderson J.H."/>
            <person name="Farone M.B."/>
        </authorList>
    </citation>
    <scope>NUCLEOTIDE SEQUENCE [LARGE SCALE GENOMIC DNA]</scope>
    <source>
        <strain evidence="1">HT99</strain>
    </source>
</reference>
<dbReference type="STRING" id="295108.HT99x_01783"/>
<evidence type="ECO:0000313" key="1">
    <source>
        <dbReference type="EMBL" id="KRG21227.1"/>
    </source>
</evidence>
<dbReference type="EMBL" id="LKAJ02000001">
    <property type="protein sequence ID" value="MCS5711106.1"/>
    <property type="molecule type" value="Genomic_DNA"/>
</dbReference>
<evidence type="ECO:0000313" key="3">
    <source>
        <dbReference type="Proteomes" id="UP000051497"/>
    </source>
</evidence>